<feature type="region of interest" description="Disordered" evidence="1">
    <location>
        <begin position="237"/>
        <end position="276"/>
    </location>
</feature>
<evidence type="ECO:0000256" key="1">
    <source>
        <dbReference type="SAM" id="MobiDB-lite"/>
    </source>
</evidence>
<gene>
    <name evidence="2" type="ORF">P5673_032571</name>
</gene>
<reference evidence="2" key="1">
    <citation type="journal article" date="2023" name="G3 (Bethesda)">
        <title>Whole genome assembly and annotation of the endangered Caribbean coral Acropora cervicornis.</title>
        <authorList>
            <person name="Selwyn J.D."/>
            <person name="Vollmer S.V."/>
        </authorList>
    </citation>
    <scope>NUCLEOTIDE SEQUENCE</scope>
    <source>
        <strain evidence="2">K2</strain>
    </source>
</reference>
<evidence type="ECO:0000313" key="3">
    <source>
        <dbReference type="Proteomes" id="UP001249851"/>
    </source>
</evidence>
<feature type="non-terminal residue" evidence="2">
    <location>
        <position position="1"/>
    </location>
</feature>
<accession>A0AAD9URN1</accession>
<protein>
    <submittedName>
        <fullName evidence="2">Uncharacterized protein</fullName>
    </submittedName>
</protein>
<feature type="compositionally biased region" description="Basic residues" evidence="1">
    <location>
        <begin position="237"/>
        <end position="258"/>
    </location>
</feature>
<evidence type="ECO:0000313" key="2">
    <source>
        <dbReference type="EMBL" id="KAK2547444.1"/>
    </source>
</evidence>
<sequence length="360" mass="40464">NCISCQEQGVNVQPSFVSLEVTCSYSPQDLLSKCVPGTKCTKEQLYFRNLLRDCAKQSKIWDKAYPLPSIPDGKINKFFELIYTAAPQLKAHKNDVKERLGQALQNRRKYQNDLKMGKRKAKNGSKDVKVGCKKSITAFLESAASSSSACSQSREEVIVYKSVDMKVKLAKAISLGPHNDTDKADMYSLLQLCTKYIQEGEKEIPLPAATPDGDTTLNELQVNAVFSWKTKKLASGHIKSLNHQRTTKPPKKKFKKQKTLVTKSKDDTYEEETGDLAKTDPAPASFVKAHDGGSIGVGQWVAVAYDNKYYIGKVTAIERPVLDNEYEISINYLARGQNGKYKWPKKKRYRCSECKIYILH</sequence>
<organism evidence="2 3">
    <name type="scientific">Acropora cervicornis</name>
    <name type="common">Staghorn coral</name>
    <dbReference type="NCBI Taxonomy" id="6130"/>
    <lineage>
        <taxon>Eukaryota</taxon>
        <taxon>Metazoa</taxon>
        <taxon>Cnidaria</taxon>
        <taxon>Anthozoa</taxon>
        <taxon>Hexacorallia</taxon>
        <taxon>Scleractinia</taxon>
        <taxon>Astrocoeniina</taxon>
        <taxon>Acroporidae</taxon>
        <taxon>Acropora</taxon>
    </lineage>
</organism>
<dbReference type="EMBL" id="JARQWQ010000184">
    <property type="protein sequence ID" value="KAK2547444.1"/>
    <property type="molecule type" value="Genomic_DNA"/>
</dbReference>
<reference evidence="2" key="2">
    <citation type="journal article" date="2023" name="Science">
        <title>Genomic signatures of disease resistance in endangered staghorn corals.</title>
        <authorList>
            <person name="Vollmer S.V."/>
            <person name="Selwyn J.D."/>
            <person name="Despard B.A."/>
            <person name="Roesel C.L."/>
        </authorList>
    </citation>
    <scope>NUCLEOTIDE SEQUENCE</scope>
    <source>
        <strain evidence="2">K2</strain>
    </source>
</reference>
<dbReference type="Proteomes" id="UP001249851">
    <property type="component" value="Unassembled WGS sequence"/>
</dbReference>
<proteinExistence type="predicted"/>
<keyword evidence="3" id="KW-1185">Reference proteome</keyword>
<comment type="caution">
    <text evidence="2">The sequence shown here is derived from an EMBL/GenBank/DDBJ whole genome shotgun (WGS) entry which is preliminary data.</text>
</comment>
<name>A0AAD9URN1_ACRCE</name>
<dbReference type="AlphaFoldDB" id="A0AAD9URN1"/>